<dbReference type="EMBL" id="UGSK01000001">
    <property type="protein sequence ID" value="SUB02145.1"/>
    <property type="molecule type" value="Genomic_DNA"/>
</dbReference>
<dbReference type="AlphaFoldDB" id="A0A378ZY31"/>
<gene>
    <name evidence="1" type="ORF">NCTC13350_03095</name>
</gene>
<organism evidence="1 2">
    <name type="scientific">Pannonibacter phragmitetus</name>
    <dbReference type="NCBI Taxonomy" id="121719"/>
    <lineage>
        <taxon>Bacteria</taxon>
        <taxon>Pseudomonadati</taxon>
        <taxon>Pseudomonadota</taxon>
        <taxon>Alphaproteobacteria</taxon>
        <taxon>Hyphomicrobiales</taxon>
        <taxon>Stappiaceae</taxon>
        <taxon>Pannonibacter</taxon>
    </lineage>
</organism>
<evidence type="ECO:0000313" key="1">
    <source>
        <dbReference type="EMBL" id="SUB02145.1"/>
    </source>
</evidence>
<protein>
    <submittedName>
        <fullName evidence="1">Uncharacterized protein conserved in bacteria</fullName>
    </submittedName>
</protein>
<dbReference type="OrthoDB" id="8480728at2"/>
<name>A0A378ZY31_9HYPH</name>
<dbReference type="InterPro" id="IPR016630">
    <property type="entry name" value="UCP015278"/>
</dbReference>
<dbReference type="RefSeq" id="WP_026355543.1">
    <property type="nucleotide sequence ID" value="NZ_UGSK01000001.1"/>
</dbReference>
<dbReference type="Pfam" id="PF10004">
    <property type="entry name" value="DUF2247"/>
    <property type="match status" value="1"/>
</dbReference>
<accession>A0A378ZY31</accession>
<evidence type="ECO:0000313" key="2">
    <source>
        <dbReference type="Proteomes" id="UP000255000"/>
    </source>
</evidence>
<sequence>MSKIDGRFCYEQAPWIGWAGLCYGLDRRLVDARAVVDFAKLNLSEESVPEEYDLAICDPSDELEVYHALASLSRDQPAGTIFIKKAWIFLLLKDLYERRNEVLNPFSCVEEIYADFDYPDFMSPIIHYMPVQDGELTGEDEMLRKWEDLLSRLHNELTCEGSKVCL</sequence>
<proteinExistence type="predicted"/>
<reference evidence="1 2" key="1">
    <citation type="submission" date="2018-06" db="EMBL/GenBank/DDBJ databases">
        <authorList>
            <consortium name="Pathogen Informatics"/>
            <person name="Doyle S."/>
        </authorList>
    </citation>
    <scope>NUCLEOTIDE SEQUENCE [LARGE SCALE GENOMIC DNA]</scope>
    <source>
        <strain evidence="1 2">NCTC13350</strain>
    </source>
</reference>
<dbReference type="Proteomes" id="UP000255000">
    <property type="component" value="Unassembled WGS sequence"/>
</dbReference>